<dbReference type="GeneID" id="119732917"/>
<protein>
    <submittedName>
        <fullName evidence="10">Uncharacterized protein</fullName>
    </submittedName>
</protein>
<dbReference type="PROSITE" id="PS50119">
    <property type="entry name" value="ZF_BBOX"/>
    <property type="match status" value="2"/>
</dbReference>
<dbReference type="PROSITE" id="PS50089">
    <property type="entry name" value="ZF_RING_2"/>
    <property type="match status" value="1"/>
</dbReference>
<dbReference type="InterPro" id="IPR017907">
    <property type="entry name" value="Znf_RING_CS"/>
</dbReference>
<name>A0A914AFA8_PATMI</name>
<keyword evidence="4" id="KW-0862">Zinc</keyword>
<keyword evidence="1" id="KW-0479">Metal-binding</keyword>
<feature type="domain" description="RING-type" evidence="8">
    <location>
        <begin position="14"/>
        <end position="58"/>
    </location>
</feature>
<dbReference type="AlphaFoldDB" id="A0A914AFA8"/>
<dbReference type="OrthoDB" id="6105938at2759"/>
<feature type="coiled-coil region" evidence="7">
    <location>
        <begin position="248"/>
        <end position="279"/>
    </location>
</feature>
<dbReference type="OMA" id="ASWCHEC"/>
<proteinExistence type="predicted"/>
<evidence type="ECO:0000256" key="7">
    <source>
        <dbReference type="SAM" id="Coils"/>
    </source>
</evidence>
<dbReference type="InterPro" id="IPR047153">
    <property type="entry name" value="TRIM45/56/19-like"/>
</dbReference>
<keyword evidence="11" id="KW-1185">Reference proteome</keyword>
<keyword evidence="2" id="KW-0677">Repeat</keyword>
<dbReference type="PROSITE" id="PS00518">
    <property type="entry name" value="ZF_RING_1"/>
    <property type="match status" value="1"/>
</dbReference>
<dbReference type="SMART" id="SM00184">
    <property type="entry name" value="RING"/>
    <property type="match status" value="1"/>
</dbReference>
<feature type="repeat" description="NHL" evidence="6">
    <location>
        <begin position="373"/>
        <end position="415"/>
    </location>
</feature>
<dbReference type="InterPro" id="IPR018957">
    <property type="entry name" value="Znf_C3HC4_RING-type"/>
</dbReference>
<accession>A0A914AFA8</accession>
<evidence type="ECO:0000313" key="10">
    <source>
        <dbReference type="EnsemblMetazoa" id="XP_038062427.1"/>
    </source>
</evidence>
<evidence type="ECO:0000259" key="8">
    <source>
        <dbReference type="PROSITE" id="PS50089"/>
    </source>
</evidence>
<keyword evidence="3 5" id="KW-0863">Zinc-finger</keyword>
<dbReference type="InterPro" id="IPR011042">
    <property type="entry name" value="6-blade_b-propeller_TolB-like"/>
</dbReference>
<evidence type="ECO:0000256" key="4">
    <source>
        <dbReference type="ARBA" id="ARBA00022833"/>
    </source>
</evidence>
<dbReference type="InterPro" id="IPR001841">
    <property type="entry name" value="Znf_RING"/>
</dbReference>
<feature type="domain" description="B box-type" evidence="9">
    <location>
        <begin position="158"/>
        <end position="197"/>
    </location>
</feature>
<dbReference type="EnsemblMetazoa" id="XM_038206499.1">
    <property type="protein sequence ID" value="XP_038062427.1"/>
    <property type="gene ID" value="LOC119732917"/>
</dbReference>
<dbReference type="InterPro" id="IPR001258">
    <property type="entry name" value="NHL_repeat"/>
</dbReference>
<dbReference type="Gene3D" id="3.30.160.60">
    <property type="entry name" value="Classic Zinc Finger"/>
    <property type="match status" value="1"/>
</dbReference>
<dbReference type="RefSeq" id="XP_038062427.1">
    <property type="nucleotide sequence ID" value="XM_038206499.1"/>
</dbReference>
<feature type="domain" description="B box-type" evidence="9">
    <location>
        <begin position="95"/>
        <end position="142"/>
    </location>
</feature>
<dbReference type="SUPFAM" id="SSF57845">
    <property type="entry name" value="B-box zinc-binding domain"/>
    <property type="match status" value="1"/>
</dbReference>
<dbReference type="Gene3D" id="3.30.40.10">
    <property type="entry name" value="Zinc/RING finger domain, C3HC4 (zinc finger)"/>
    <property type="match status" value="1"/>
</dbReference>
<dbReference type="GO" id="GO:0008270">
    <property type="term" value="F:zinc ion binding"/>
    <property type="evidence" value="ECO:0007669"/>
    <property type="project" value="UniProtKB-KW"/>
</dbReference>
<evidence type="ECO:0000256" key="3">
    <source>
        <dbReference type="ARBA" id="ARBA00022771"/>
    </source>
</evidence>
<dbReference type="SUPFAM" id="SSF57850">
    <property type="entry name" value="RING/U-box"/>
    <property type="match status" value="1"/>
</dbReference>
<dbReference type="Pfam" id="PF00097">
    <property type="entry name" value="zf-C3HC4"/>
    <property type="match status" value="1"/>
</dbReference>
<sequence length="637" mass="70985">MATALKKITTHLECDICQEKYKRPKVLDCQHSFCKTCLEKYYTSRYAGQPNIPCPVCRRETILPETRIQGLKTNFHLMGIVEEVSLQEKVASSENTKVICELCDEGNEAMHRCLDCAQNICPNCCKTHLRCTATSNHTVATLEDIRQGKVTVKKAPEEDESKCQIHKGEVKRFYCETCEELICRDCTVVDHREPKHHYIDSGEASRKYKQSLKDMFPYVTTGIKILQKGLATSLQAKQKFTQNVTKTVKAVKDEADKMRAEITTQETKLIEEIKQLQQDRNKTYDKHQATVTMMLKSKQHSFSTAQDVIDTASDTDLLSLYPIISKDLKSLKSQNPPQIDPKPSYLSFTLGQRIGDINLGKLELETGKWEMCCEIGKEGSGPGEFSGAVGVTATQPGEIAVADYGNNRVVICSNEGQHKGTIPLQHPQAVAAIHNPEQRLLVLERGSKYVKVFNMKDNTLVRQFPTMPKHQVPVEMTKMNLSSLAVTKNSILVGDIDNLVWTEHEPTNGEILHTIPVQTPPHYLAVDDDTDRVVVSGWNTKKVDIADSKGKTHATIQPTINGKPVGYCNGVCCDSSGIYLVVYQGVPGTGHIHHYDLDGRFLDCLAQGLCAPCGITFTSGGQLAVADHYSIKMFHKV</sequence>
<dbReference type="SMART" id="SM00336">
    <property type="entry name" value="BBOX"/>
    <property type="match status" value="2"/>
</dbReference>
<dbReference type="Proteomes" id="UP000887568">
    <property type="component" value="Unplaced"/>
</dbReference>
<dbReference type="InterPro" id="IPR000315">
    <property type="entry name" value="Znf_B-box"/>
</dbReference>
<dbReference type="SUPFAM" id="SSF101898">
    <property type="entry name" value="NHL repeat"/>
    <property type="match status" value="1"/>
</dbReference>
<keyword evidence="7" id="KW-0175">Coiled coil</keyword>
<organism evidence="10 11">
    <name type="scientific">Patiria miniata</name>
    <name type="common">Bat star</name>
    <name type="synonym">Asterina miniata</name>
    <dbReference type="NCBI Taxonomy" id="46514"/>
    <lineage>
        <taxon>Eukaryota</taxon>
        <taxon>Metazoa</taxon>
        <taxon>Echinodermata</taxon>
        <taxon>Eleutherozoa</taxon>
        <taxon>Asterozoa</taxon>
        <taxon>Asteroidea</taxon>
        <taxon>Valvatacea</taxon>
        <taxon>Valvatida</taxon>
        <taxon>Asterinidae</taxon>
        <taxon>Patiria</taxon>
    </lineage>
</organism>
<dbReference type="Gene3D" id="2.120.10.30">
    <property type="entry name" value="TolB, C-terminal domain"/>
    <property type="match status" value="1"/>
</dbReference>
<evidence type="ECO:0000259" key="9">
    <source>
        <dbReference type="PROSITE" id="PS50119"/>
    </source>
</evidence>
<evidence type="ECO:0000256" key="1">
    <source>
        <dbReference type="ARBA" id="ARBA00022723"/>
    </source>
</evidence>
<evidence type="ECO:0000313" key="11">
    <source>
        <dbReference type="Proteomes" id="UP000887568"/>
    </source>
</evidence>
<evidence type="ECO:0000256" key="6">
    <source>
        <dbReference type="PROSITE-ProRule" id="PRU00504"/>
    </source>
</evidence>
<dbReference type="PANTHER" id="PTHR25462">
    <property type="entry name" value="BONUS, ISOFORM C-RELATED"/>
    <property type="match status" value="1"/>
</dbReference>
<dbReference type="InterPro" id="IPR013083">
    <property type="entry name" value="Znf_RING/FYVE/PHD"/>
</dbReference>
<dbReference type="Pfam" id="PF00643">
    <property type="entry name" value="zf-B_box"/>
    <property type="match status" value="1"/>
</dbReference>
<dbReference type="PANTHER" id="PTHR25462:SF296">
    <property type="entry name" value="MEIOTIC P26, ISOFORM F"/>
    <property type="match status" value="1"/>
</dbReference>
<reference evidence="10" key="1">
    <citation type="submission" date="2022-11" db="UniProtKB">
        <authorList>
            <consortium name="EnsemblMetazoa"/>
        </authorList>
    </citation>
    <scope>IDENTIFICATION</scope>
</reference>
<evidence type="ECO:0000256" key="5">
    <source>
        <dbReference type="PROSITE-ProRule" id="PRU00024"/>
    </source>
</evidence>
<dbReference type="PROSITE" id="PS51125">
    <property type="entry name" value="NHL"/>
    <property type="match status" value="1"/>
</dbReference>
<evidence type="ECO:0000256" key="2">
    <source>
        <dbReference type="ARBA" id="ARBA00022737"/>
    </source>
</evidence>